<organism evidence="1 2">
    <name type="scientific">Ruminococcus albus</name>
    <dbReference type="NCBI Taxonomy" id="1264"/>
    <lineage>
        <taxon>Bacteria</taxon>
        <taxon>Bacillati</taxon>
        <taxon>Bacillota</taxon>
        <taxon>Clostridia</taxon>
        <taxon>Eubacteriales</taxon>
        <taxon>Oscillospiraceae</taxon>
        <taxon>Ruminococcus</taxon>
    </lineage>
</organism>
<gene>
    <name evidence="1" type="ORF">SAMN02910406_03250</name>
</gene>
<reference evidence="1 2" key="1">
    <citation type="submission" date="2016-10" db="EMBL/GenBank/DDBJ databases">
        <authorList>
            <person name="de Groot N.N."/>
        </authorList>
    </citation>
    <scope>NUCLEOTIDE SEQUENCE [LARGE SCALE GENOMIC DNA]</scope>
    <source>
        <strain evidence="1 2">AR67</strain>
    </source>
</reference>
<dbReference type="AlphaFoldDB" id="A0A1I1Q7W2"/>
<accession>A0A1I1Q7W2</accession>
<evidence type="ECO:0000313" key="1">
    <source>
        <dbReference type="EMBL" id="SFD15323.1"/>
    </source>
</evidence>
<name>A0A1I1Q7W2_RUMAL</name>
<evidence type="ECO:0000313" key="2">
    <source>
        <dbReference type="Proteomes" id="UP000182192"/>
    </source>
</evidence>
<protein>
    <submittedName>
        <fullName evidence="1">Uncharacterized protein</fullName>
    </submittedName>
</protein>
<proteinExistence type="predicted"/>
<dbReference type="OrthoDB" id="1822053at2"/>
<dbReference type="EMBL" id="FOKQ01000040">
    <property type="protein sequence ID" value="SFD15323.1"/>
    <property type="molecule type" value="Genomic_DNA"/>
</dbReference>
<dbReference type="RefSeq" id="WP_074963037.1">
    <property type="nucleotide sequence ID" value="NZ_FOKQ01000040.1"/>
</dbReference>
<sequence length="138" mass="16588">MCLAIYDRTFYDRSKDNIFEIPKAHHLIDDRHGGYIYETYFFIQKVPESEDKLEDEIRTFISENKIIEDAKSAGANSLTLKFMEPDFRMPVYFKENSSFIKKDDYAEHYYKTNMAAIYNYDFDDDTEMMDFYKVKHSL</sequence>
<dbReference type="Proteomes" id="UP000182192">
    <property type="component" value="Unassembled WGS sequence"/>
</dbReference>